<accession>A0A183S8K8</accession>
<feature type="region of interest" description="Disordered" evidence="1">
    <location>
        <begin position="81"/>
        <end position="106"/>
    </location>
</feature>
<dbReference type="EMBL" id="UYSU01000433">
    <property type="protein sequence ID" value="VDL85795.1"/>
    <property type="molecule type" value="Genomic_DNA"/>
</dbReference>
<keyword evidence="3" id="KW-1185">Reference proteome</keyword>
<feature type="region of interest" description="Disordered" evidence="1">
    <location>
        <begin position="36"/>
        <end position="64"/>
    </location>
</feature>
<sequence length="106" mass="11736">MRMAEHLEVAKRKDASSQVAARYTGPGHKFRFDKTDILAGGDSSEPLKPRFSGPQSRNKRNDLPTPYLAAGKVVSHAKNVRMTTVPSDKVGELNRPRAHTDDKIQP</sequence>
<name>A0A183S8K8_SCHSO</name>
<reference evidence="4" key="1">
    <citation type="submission" date="2016-06" db="UniProtKB">
        <authorList>
            <consortium name="WormBaseParasite"/>
        </authorList>
    </citation>
    <scope>IDENTIFICATION</scope>
</reference>
<evidence type="ECO:0000313" key="2">
    <source>
        <dbReference type="EMBL" id="VDL85795.1"/>
    </source>
</evidence>
<evidence type="ECO:0000313" key="4">
    <source>
        <dbReference type="WBParaSite" id="SSLN_0000058101-mRNA-1"/>
    </source>
</evidence>
<evidence type="ECO:0000256" key="1">
    <source>
        <dbReference type="SAM" id="MobiDB-lite"/>
    </source>
</evidence>
<dbReference type="Proteomes" id="UP000275846">
    <property type="component" value="Unassembled WGS sequence"/>
</dbReference>
<reference evidence="2 3" key="2">
    <citation type="submission" date="2018-11" db="EMBL/GenBank/DDBJ databases">
        <authorList>
            <consortium name="Pathogen Informatics"/>
        </authorList>
    </citation>
    <scope>NUCLEOTIDE SEQUENCE [LARGE SCALE GENOMIC DNA]</scope>
    <source>
        <strain evidence="2 3">NST_G2</strain>
    </source>
</reference>
<dbReference type="WBParaSite" id="SSLN_0000058101-mRNA-1">
    <property type="protein sequence ID" value="SSLN_0000058101-mRNA-1"/>
    <property type="gene ID" value="SSLN_0000058101"/>
</dbReference>
<organism evidence="4">
    <name type="scientific">Schistocephalus solidus</name>
    <name type="common">Tapeworm</name>
    <dbReference type="NCBI Taxonomy" id="70667"/>
    <lineage>
        <taxon>Eukaryota</taxon>
        <taxon>Metazoa</taxon>
        <taxon>Spiralia</taxon>
        <taxon>Lophotrochozoa</taxon>
        <taxon>Platyhelminthes</taxon>
        <taxon>Cestoda</taxon>
        <taxon>Eucestoda</taxon>
        <taxon>Diphyllobothriidea</taxon>
        <taxon>Diphyllobothriidae</taxon>
        <taxon>Schistocephalus</taxon>
    </lineage>
</organism>
<evidence type="ECO:0000313" key="3">
    <source>
        <dbReference type="Proteomes" id="UP000275846"/>
    </source>
</evidence>
<feature type="region of interest" description="Disordered" evidence="1">
    <location>
        <begin position="1"/>
        <end position="20"/>
    </location>
</feature>
<feature type="compositionally biased region" description="Basic and acidic residues" evidence="1">
    <location>
        <begin position="1"/>
        <end position="15"/>
    </location>
</feature>
<proteinExistence type="predicted"/>
<feature type="compositionally biased region" description="Basic and acidic residues" evidence="1">
    <location>
        <begin position="89"/>
        <end position="106"/>
    </location>
</feature>
<dbReference type="AlphaFoldDB" id="A0A183S8K8"/>
<gene>
    <name evidence="2" type="ORF">SSLN_LOCUS556</name>
</gene>
<protein>
    <submittedName>
        <fullName evidence="4">Microtubule-associated protein Jupiter</fullName>
    </submittedName>
</protein>